<feature type="compositionally biased region" description="Low complexity" evidence="1">
    <location>
        <begin position="1"/>
        <end position="27"/>
    </location>
</feature>
<name>A0A5E6ZKT1_PSEFL</name>
<gene>
    <name evidence="2" type="ORF">PS718_00161</name>
</gene>
<sequence>MATPPKKIPGSSSSSVPPSSRTPSPDSLAGSRVDLGPVLPGMEGTGADPTLNTSSASLWSGASRQQSSALVSPMPDLQSPSPTRQVSTQGVSTASRISGADASASLGLQHPFILDAVLAEQLKQKPISPEGIRYDKRKKPYVEMEDGRMVMVRKVQNDYRQTNSREASPTGDWVEYLPDKQKWREVPPAEMTAKRTHPEADLAINPEDAIAGPSKRARLASETDSEAGAEALAQHLLSTPPSPLDLSTRHWKNWGKTTKPESGESIEIQGKHYSIVAQGLGPETRLVYLQHPGFKPKRFDAFEEMLRETPSHQPKWALKGGDQWNVLDKPPFEMPMTQYVSRTFNTLSDHSVQAITRALFDRASLPDGINNQGLSTLALTFRHWMNRASYEPPPHAFSDPLVMLPRTPIQSDSVTPGWRLTLPPPRPDLLQRLDFDPQRFPGLWQTYQTTATPASLRNLFSALLQDNGYVVYSTSRPLNEAALIFHREGVRAVFVLKFPPITADTVRRHTAVGFELTRADFQARLSDAGREALNTHLARDEIIYLLGGIQHSASAPTLFIVREG</sequence>
<proteinExistence type="predicted"/>
<protein>
    <submittedName>
        <fullName evidence="2">Uncharacterized protein</fullName>
    </submittedName>
</protein>
<dbReference type="Proteomes" id="UP000325375">
    <property type="component" value="Unassembled WGS sequence"/>
</dbReference>
<dbReference type="EMBL" id="CABVHX010000001">
    <property type="protein sequence ID" value="VVN66988.1"/>
    <property type="molecule type" value="Genomic_DNA"/>
</dbReference>
<dbReference type="RefSeq" id="WP_150601285.1">
    <property type="nucleotide sequence ID" value="NZ_CABVHX010000001.1"/>
</dbReference>
<feature type="region of interest" description="Disordered" evidence="1">
    <location>
        <begin position="207"/>
        <end position="229"/>
    </location>
</feature>
<evidence type="ECO:0000256" key="1">
    <source>
        <dbReference type="SAM" id="MobiDB-lite"/>
    </source>
</evidence>
<feature type="region of interest" description="Disordered" evidence="1">
    <location>
        <begin position="1"/>
        <end position="94"/>
    </location>
</feature>
<accession>A0A5E6ZKT1</accession>
<evidence type="ECO:0000313" key="3">
    <source>
        <dbReference type="Proteomes" id="UP000325375"/>
    </source>
</evidence>
<evidence type="ECO:0000313" key="2">
    <source>
        <dbReference type="EMBL" id="VVN66988.1"/>
    </source>
</evidence>
<feature type="compositionally biased region" description="Polar residues" evidence="1">
    <location>
        <begin position="50"/>
        <end position="70"/>
    </location>
</feature>
<feature type="compositionally biased region" description="Polar residues" evidence="1">
    <location>
        <begin position="78"/>
        <end position="94"/>
    </location>
</feature>
<reference evidence="2 3" key="1">
    <citation type="submission" date="2019-09" db="EMBL/GenBank/DDBJ databases">
        <authorList>
            <person name="Chandra G."/>
            <person name="Truman W A."/>
        </authorList>
    </citation>
    <scope>NUCLEOTIDE SEQUENCE [LARGE SCALE GENOMIC DNA]</scope>
    <source>
        <strain evidence="2">PS718</strain>
    </source>
</reference>
<organism evidence="2 3">
    <name type="scientific">Pseudomonas fluorescens</name>
    <dbReference type="NCBI Taxonomy" id="294"/>
    <lineage>
        <taxon>Bacteria</taxon>
        <taxon>Pseudomonadati</taxon>
        <taxon>Pseudomonadota</taxon>
        <taxon>Gammaproteobacteria</taxon>
        <taxon>Pseudomonadales</taxon>
        <taxon>Pseudomonadaceae</taxon>
        <taxon>Pseudomonas</taxon>
    </lineage>
</organism>
<dbReference type="AlphaFoldDB" id="A0A5E6ZKT1"/>